<protein>
    <recommendedName>
        <fullName evidence="4">Cystatin domain-containing protein</fullName>
    </recommendedName>
</protein>
<dbReference type="EMBL" id="JAKUCV010007463">
    <property type="protein sequence ID" value="KAJ4823394.1"/>
    <property type="molecule type" value="Genomic_DNA"/>
</dbReference>
<evidence type="ECO:0000313" key="3">
    <source>
        <dbReference type="Proteomes" id="UP001141552"/>
    </source>
</evidence>
<name>A0A9Q0J066_9ROSI</name>
<gene>
    <name evidence="2" type="ORF">Tsubulata_034396</name>
</gene>
<evidence type="ECO:0008006" key="4">
    <source>
        <dbReference type="Google" id="ProtNLM"/>
    </source>
</evidence>
<reference evidence="2" key="1">
    <citation type="submission" date="2022-02" db="EMBL/GenBank/DDBJ databases">
        <authorList>
            <person name="Henning P.M."/>
            <person name="McCubbin A.G."/>
            <person name="Shore J.S."/>
        </authorList>
    </citation>
    <scope>NUCLEOTIDE SEQUENCE</scope>
    <source>
        <strain evidence="2">F60SS</strain>
        <tissue evidence="2">Leaves</tissue>
    </source>
</reference>
<accession>A0A9Q0J066</accession>
<sequence length="192" mass="22202">MGMRKADTTTTTTGTTDGSSRETTSWSSSEDESERVKFQKVGGSEEDQIIKKKRKKKKKDPLCVFDDCYVDCESEFRSREDFEEYHRYRKELYENGPFGLTFPLKVPTLGAVYKLDDGDDVDDVDNVNACIQFAIREKKPELELLKITYAARSRAVGTRYFIKFEARDPFFPDQLITYRTTVYRGLGGQEFK</sequence>
<evidence type="ECO:0000313" key="2">
    <source>
        <dbReference type="EMBL" id="KAJ4823394.1"/>
    </source>
</evidence>
<dbReference type="AlphaFoldDB" id="A0A9Q0J066"/>
<reference evidence="2" key="2">
    <citation type="journal article" date="2023" name="Plants (Basel)">
        <title>Annotation of the Turnera subulata (Passifloraceae) Draft Genome Reveals the S-Locus Evolved after the Divergence of Turneroideae from Passifloroideae in a Stepwise Manner.</title>
        <authorList>
            <person name="Henning P.M."/>
            <person name="Roalson E.H."/>
            <person name="Mir W."/>
            <person name="McCubbin A.G."/>
            <person name="Shore J.S."/>
        </authorList>
    </citation>
    <scope>NUCLEOTIDE SEQUENCE</scope>
    <source>
        <strain evidence="2">F60SS</strain>
    </source>
</reference>
<feature type="compositionally biased region" description="Low complexity" evidence="1">
    <location>
        <begin position="8"/>
        <end position="28"/>
    </location>
</feature>
<feature type="region of interest" description="Disordered" evidence="1">
    <location>
        <begin position="1"/>
        <end position="54"/>
    </location>
</feature>
<feature type="non-terminal residue" evidence="2">
    <location>
        <position position="1"/>
    </location>
</feature>
<evidence type="ECO:0000256" key="1">
    <source>
        <dbReference type="SAM" id="MobiDB-lite"/>
    </source>
</evidence>
<proteinExistence type="predicted"/>
<dbReference type="Proteomes" id="UP001141552">
    <property type="component" value="Unassembled WGS sequence"/>
</dbReference>
<organism evidence="2 3">
    <name type="scientific">Turnera subulata</name>
    <dbReference type="NCBI Taxonomy" id="218843"/>
    <lineage>
        <taxon>Eukaryota</taxon>
        <taxon>Viridiplantae</taxon>
        <taxon>Streptophyta</taxon>
        <taxon>Embryophyta</taxon>
        <taxon>Tracheophyta</taxon>
        <taxon>Spermatophyta</taxon>
        <taxon>Magnoliopsida</taxon>
        <taxon>eudicotyledons</taxon>
        <taxon>Gunneridae</taxon>
        <taxon>Pentapetalae</taxon>
        <taxon>rosids</taxon>
        <taxon>fabids</taxon>
        <taxon>Malpighiales</taxon>
        <taxon>Passifloraceae</taxon>
        <taxon>Turnera</taxon>
    </lineage>
</organism>
<keyword evidence="3" id="KW-1185">Reference proteome</keyword>
<comment type="caution">
    <text evidence="2">The sequence shown here is derived from an EMBL/GenBank/DDBJ whole genome shotgun (WGS) entry which is preliminary data.</text>
</comment>